<accession>A0A9Q0H4N5</accession>
<feature type="chain" id="PRO_5040295810" evidence="1">
    <location>
        <begin position="21"/>
        <end position="226"/>
    </location>
</feature>
<comment type="caution">
    <text evidence="2">The sequence shown here is derived from an EMBL/GenBank/DDBJ whole genome shotgun (WGS) entry which is preliminary data.</text>
</comment>
<keyword evidence="3" id="KW-1185">Reference proteome</keyword>
<dbReference type="Proteomes" id="UP001141806">
    <property type="component" value="Unassembled WGS sequence"/>
</dbReference>
<dbReference type="EMBL" id="JAMYWD010000010">
    <property type="protein sequence ID" value="KAJ4959144.1"/>
    <property type="molecule type" value="Genomic_DNA"/>
</dbReference>
<feature type="signal peptide" evidence="1">
    <location>
        <begin position="1"/>
        <end position="20"/>
    </location>
</feature>
<proteinExistence type="predicted"/>
<dbReference type="AlphaFoldDB" id="A0A9Q0H4N5"/>
<gene>
    <name evidence="2" type="ORF">NE237_026255</name>
</gene>
<keyword evidence="1" id="KW-0732">Signal</keyword>
<evidence type="ECO:0000313" key="2">
    <source>
        <dbReference type="EMBL" id="KAJ4959144.1"/>
    </source>
</evidence>
<organism evidence="2 3">
    <name type="scientific">Protea cynaroides</name>
    <dbReference type="NCBI Taxonomy" id="273540"/>
    <lineage>
        <taxon>Eukaryota</taxon>
        <taxon>Viridiplantae</taxon>
        <taxon>Streptophyta</taxon>
        <taxon>Embryophyta</taxon>
        <taxon>Tracheophyta</taxon>
        <taxon>Spermatophyta</taxon>
        <taxon>Magnoliopsida</taxon>
        <taxon>Proteales</taxon>
        <taxon>Proteaceae</taxon>
        <taxon>Protea</taxon>
    </lineage>
</organism>
<name>A0A9Q0H4N5_9MAGN</name>
<protein>
    <submittedName>
        <fullName evidence="2">Uncharacterized protein</fullName>
    </submittedName>
</protein>
<sequence length="226" mass="24215">MPLGVILSLVLLSSLTTLNPFEIFGDLPETLGETIPLPITVDELNPLGLSRNPSTTIPSDTSSAFSLCSRRPLGLSMQNQVEMQDVSDYQEDCNTQEHGAGILVIPTVTFHHLSPTSETVVSCPPSKQPPGLSPSSYKSSMSIISLCPSVTYKQHNRGKMLLCSDRAPSLLSPDSSSNAAPYLGQSPSSIDSVPLAILSPLTLLDGDEDDQSEDPWYVSAKVPINY</sequence>
<reference evidence="2" key="1">
    <citation type="journal article" date="2023" name="Plant J.">
        <title>The genome of the king protea, Protea cynaroides.</title>
        <authorList>
            <person name="Chang J."/>
            <person name="Duong T.A."/>
            <person name="Schoeman C."/>
            <person name="Ma X."/>
            <person name="Roodt D."/>
            <person name="Barker N."/>
            <person name="Li Z."/>
            <person name="Van de Peer Y."/>
            <person name="Mizrachi E."/>
        </authorList>
    </citation>
    <scope>NUCLEOTIDE SEQUENCE</scope>
    <source>
        <tissue evidence="2">Young leaves</tissue>
    </source>
</reference>
<evidence type="ECO:0000313" key="3">
    <source>
        <dbReference type="Proteomes" id="UP001141806"/>
    </source>
</evidence>
<evidence type="ECO:0000256" key="1">
    <source>
        <dbReference type="SAM" id="SignalP"/>
    </source>
</evidence>